<organism evidence="1">
    <name type="scientific">Pararge aegeria</name>
    <name type="common">speckled wood butterfly</name>
    <dbReference type="NCBI Taxonomy" id="116150"/>
    <lineage>
        <taxon>Eukaryota</taxon>
        <taxon>Metazoa</taxon>
        <taxon>Ecdysozoa</taxon>
        <taxon>Arthropoda</taxon>
        <taxon>Hexapoda</taxon>
        <taxon>Insecta</taxon>
        <taxon>Pterygota</taxon>
        <taxon>Neoptera</taxon>
        <taxon>Endopterygota</taxon>
        <taxon>Lepidoptera</taxon>
        <taxon>Glossata</taxon>
        <taxon>Ditrysia</taxon>
        <taxon>Papilionoidea</taxon>
        <taxon>Nymphalidae</taxon>
        <taxon>Satyrinae</taxon>
        <taxon>Satyrini</taxon>
        <taxon>Parargina</taxon>
        <taxon>Pararge</taxon>
    </lineage>
</organism>
<reference evidence="1" key="2">
    <citation type="submission" date="2013-05" db="EMBL/GenBank/DDBJ databases">
        <authorList>
            <person name="Carter J.-M."/>
            <person name="Baker S.C."/>
            <person name="Pink R."/>
            <person name="Carter D.R.F."/>
            <person name="Collins A."/>
            <person name="Tomlin J."/>
            <person name="Gibbs M."/>
            <person name="Breuker C.J."/>
        </authorList>
    </citation>
    <scope>NUCLEOTIDE SEQUENCE</scope>
    <source>
        <tissue evidence="1">Ovary</tissue>
    </source>
</reference>
<protein>
    <submittedName>
        <fullName evidence="1">Uncharacterized protein</fullName>
    </submittedName>
</protein>
<feature type="non-terminal residue" evidence="1">
    <location>
        <position position="80"/>
    </location>
</feature>
<evidence type="ECO:0000313" key="1">
    <source>
        <dbReference type="EMBL" id="JAA87595.1"/>
    </source>
</evidence>
<dbReference type="AlphaFoldDB" id="S4PJG7"/>
<reference evidence="1" key="1">
    <citation type="journal article" date="2013" name="BMC Genomics">
        <title>Unscrambling butterfly oogenesis.</title>
        <authorList>
            <person name="Carter J.M."/>
            <person name="Baker S.C."/>
            <person name="Pink R."/>
            <person name="Carter D.R."/>
            <person name="Collins A."/>
            <person name="Tomlin J."/>
            <person name="Gibbs M."/>
            <person name="Breuker C.J."/>
        </authorList>
    </citation>
    <scope>NUCLEOTIDE SEQUENCE</scope>
    <source>
        <tissue evidence="1">Ovary</tissue>
    </source>
</reference>
<name>S4PJG7_9NEOP</name>
<sequence length="80" mass="9089">MNIALGPAIVNTPTDIIGTENPFPIHTQLAVTSFSKHFIEYFNYITNNVSDIVDPIYCTLALCHLVKYGQGYYLYKKIFL</sequence>
<dbReference type="EMBL" id="GAIX01004965">
    <property type="protein sequence ID" value="JAA87595.1"/>
    <property type="molecule type" value="Transcribed_RNA"/>
</dbReference>
<proteinExistence type="predicted"/>
<accession>S4PJG7</accession>